<dbReference type="InterPro" id="IPR031418">
    <property type="entry name" value="RITA1"/>
</dbReference>
<name>A0A8V5HD37_MELUD</name>
<comment type="subunit">
    <text evidence="4">Interacts with RBPJ/RBPSUH.</text>
</comment>
<dbReference type="PANTHER" id="PTHR34917">
    <property type="entry name" value="RBPJ-INTERACTING AND TUBULIN-ASSOCIATED PROTEIN 1"/>
    <property type="match status" value="1"/>
</dbReference>
<comment type="similarity">
    <text evidence="3">Belongs to the RITA family.</text>
</comment>
<evidence type="ECO:0000256" key="1">
    <source>
        <dbReference type="ARBA" id="ARBA00004123"/>
    </source>
</evidence>
<reference evidence="13" key="2">
    <citation type="submission" date="2025-08" db="UniProtKB">
        <authorList>
            <consortium name="Ensembl"/>
        </authorList>
    </citation>
    <scope>IDENTIFICATION</scope>
</reference>
<feature type="region of interest" description="Disordered" evidence="12">
    <location>
        <begin position="1"/>
        <end position="241"/>
    </location>
</feature>
<evidence type="ECO:0000313" key="14">
    <source>
        <dbReference type="Proteomes" id="UP000694405"/>
    </source>
</evidence>
<dbReference type="GO" id="GO:0007219">
    <property type="term" value="P:Notch signaling pathway"/>
    <property type="evidence" value="ECO:0007669"/>
    <property type="project" value="UniProtKB-KW"/>
</dbReference>
<dbReference type="Pfam" id="PF17066">
    <property type="entry name" value="RITA"/>
    <property type="match status" value="2"/>
</dbReference>
<comment type="subcellular location">
    <subcellularLocation>
        <location evidence="2">Cytoplasm</location>
    </subcellularLocation>
    <subcellularLocation>
        <location evidence="1">Nucleus</location>
    </subcellularLocation>
</comment>
<dbReference type="Proteomes" id="UP000694405">
    <property type="component" value="Chromosome 12"/>
</dbReference>
<protein>
    <recommendedName>
        <fullName evidence="5">RBPJ-interacting and tubulin-associated protein 1</fullName>
    </recommendedName>
    <alternativeName>
        <fullName evidence="11">RBPJ-interacting and tubulin-associated protein</fullName>
    </alternativeName>
</protein>
<comment type="function">
    <text evidence="10">Tubulin-binding protein that acts as a negative regulator of Notch signaling pathway. Shuttles between the cytoplasm and the nucleus and mediates the nuclear export of RBPJ/RBPSUH, thereby preventing the interaction between RBPJ/RBPSUH and NICD product of Notch proteins (Notch intracellular domain), leading to down-regulate Notch-mediated transcription. May play a role in neurogenesis.</text>
</comment>
<evidence type="ECO:0000256" key="8">
    <source>
        <dbReference type="ARBA" id="ARBA00022976"/>
    </source>
</evidence>
<dbReference type="GO" id="GO:0045746">
    <property type="term" value="P:negative regulation of Notch signaling pathway"/>
    <property type="evidence" value="ECO:0007669"/>
    <property type="project" value="TreeGrafter"/>
</dbReference>
<dbReference type="PANTHER" id="PTHR34917:SF1">
    <property type="entry name" value="RBPJ-INTERACTING AND TUBULIN-ASSOCIATED PROTEIN 1"/>
    <property type="match status" value="1"/>
</dbReference>
<sequence>MSVTAAEVEHLTHGPAPEPEGADRSGVMRAGGAAPVPRCRRRPRASFVDESLFGSPAAARPPPPAFPPPWAGAPRPGPRPSGQRRLRGHTPSFCDESLFGPARAAPRMTKEDVAKLQALLWSPPPAPCTQPGPSRCCRSTPGRAEVSHRDTSCVWKRPGSEPCSTGTAEAQSLDWPSTPSDGPCRASDNPKPGRCKKEGPLTAPAAPRGPPGLGRSQRVSGPPLPRSSTAEGTCKARPPWK</sequence>
<dbReference type="GO" id="GO:0007399">
    <property type="term" value="P:nervous system development"/>
    <property type="evidence" value="ECO:0007669"/>
    <property type="project" value="UniProtKB-KW"/>
</dbReference>
<evidence type="ECO:0000256" key="4">
    <source>
        <dbReference type="ARBA" id="ARBA00011667"/>
    </source>
</evidence>
<evidence type="ECO:0000256" key="11">
    <source>
        <dbReference type="ARBA" id="ARBA00031318"/>
    </source>
</evidence>
<dbReference type="GO" id="GO:0005634">
    <property type="term" value="C:nucleus"/>
    <property type="evidence" value="ECO:0007669"/>
    <property type="project" value="UniProtKB-SubCell"/>
</dbReference>
<dbReference type="Ensembl" id="ENSMUNT00000028774.1">
    <property type="protein sequence ID" value="ENSMUNP00000027220.1"/>
    <property type="gene ID" value="ENSMUNG00000021777.1"/>
</dbReference>
<keyword evidence="14" id="KW-1185">Reference proteome</keyword>
<proteinExistence type="inferred from homology"/>
<evidence type="ECO:0000256" key="9">
    <source>
        <dbReference type="ARBA" id="ARBA00023242"/>
    </source>
</evidence>
<evidence type="ECO:0000256" key="6">
    <source>
        <dbReference type="ARBA" id="ARBA00022490"/>
    </source>
</evidence>
<accession>A0A8V5HD37</accession>
<feature type="compositionally biased region" description="Pro residues" evidence="12">
    <location>
        <begin position="59"/>
        <end position="79"/>
    </location>
</feature>
<gene>
    <name evidence="13" type="primary">LOC117436851</name>
</gene>
<dbReference type="AlphaFoldDB" id="A0A8V5HD37"/>
<evidence type="ECO:0000256" key="2">
    <source>
        <dbReference type="ARBA" id="ARBA00004496"/>
    </source>
</evidence>
<dbReference type="GO" id="GO:0005737">
    <property type="term" value="C:cytoplasm"/>
    <property type="evidence" value="ECO:0007669"/>
    <property type="project" value="UniProtKB-SubCell"/>
</dbReference>
<feature type="compositionally biased region" description="Polar residues" evidence="12">
    <location>
        <begin position="162"/>
        <end position="180"/>
    </location>
</feature>
<keyword evidence="9" id="KW-0539">Nucleus</keyword>
<dbReference type="GO" id="GO:0051168">
    <property type="term" value="P:nuclear export"/>
    <property type="evidence" value="ECO:0007669"/>
    <property type="project" value="InterPro"/>
</dbReference>
<evidence type="ECO:0000256" key="3">
    <source>
        <dbReference type="ARBA" id="ARBA00010906"/>
    </source>
</evidence>
<keyword evidence="7" id="KW-0524">Neurogenesis</keyword>
<evidence type="ECO:0000256" key="12">
    <source>
        <dbReference type="SAM" id="MobiDB-lite"/>
    </source>
</evidence>
<evidence type="ECO:0000256" key="10">
    <source>
        <dbReference type="ARBA" id="ARBA00024957"/>
    </source>
</evidence>
<evidence type="ECO:0000256" key="7">
    <source>
        <dbReference type="ARBA" id="ARBA00022902"/>
    </source>
</evidence>
<keyword evidence="8" id="KW-0914">Notch signaling pathway</keyword>
<keyword evidence="6" id="KW-0963">Cytoplasm</keyword>
<reference evidence="13" key="1">
    <citation type="submission" date="2020-03" db="EMBL/GenBank/DDBJ databases">
        <title>Melopsittacus undulatus (budgerigar) genome, bMelUnd1, maternal haplotype with Z.</title>
        <authorList>
            <person name="Gedman G."/>
            <person name="Mountcastle J."/>
            <person name="Haase B."/>
            <person name="Formenti G."/>
            <person name="Wright T."/>
            <person name="Apodaca J."/>
            <person name="Pelan S."/>
            <person name="Chow W."/>
            <person name="Rhie A."/>
            <person name="Howe K."/>
            <person name="Fedrigo O."/>
            <person name="Jarvis E.D."/>
        </authorList>
    </citation>
    <scope>NUCLEOTIDE SEQUENCE [LARGE SCALE GENOMIC DNA]</scope>
</reference>
<reference evidence="13" key="3">
    <citation type="submission" date="2025-09" db="UniProtKB">
        <authorList>
            <consortium name="Ensembl"/>
        </authorList>
    </citation>
    <scope>IDENTIFICATION</scope>
</reference>
<dbReference type="GO" id="GO:0015631">
    <property type="term" value="F:tubulin binding"/>
    <property type="evidence" value="ECO:0007669"/>
    <property type="project" value="InterPro"/>
</dbReference>
<evidence type="ECO:0000256" key="5">
    <source>
        <dbReference type="ARBA" id="ARBA00014447"/>
    </source>
</evidence>
<evidence type="ECO:0000313" key="13">
    <source>
        <dbReference type="Ensembl" id="ENSMUNP00000027220.1"/>
    </source>
</evidence>
<organism evidence="13 14">
    <name type="scientific">Melopsittacus undulatus</name>
    <name type="common">Budgerigar</name>
    <name type="synonym">Psittacus undulatus</name>
    <dbReference type="NCBI Taxonomy" id="13146"/>
    <lineage>
        <taxon>Eukaryota</taxon>
        <taxon>Metazoa</taxon>
        <taxon>Chordata</taxon>
        <taxon>Craniata</taxon>
        <taxon>Vertebrata</taxon>
        <taxon>Euteleostomi</taxon>
        <taxon>Archelosauria</taxon>
        <taxon>Archosauria</taxon>
        <taxon>Dinosauria</taxon>
        <taxon>Saurischia</taxon>
        <taxon>Theropoda</taxon>
        <taxon>Coelurosauria</taxon>
        <taxon>Aves</taxon>
        <taxon>Neognathae</taxon>
        <taxon>Neoaves</taxon>
        <taxon>Telluraves</taxon>
        <taxon>Australaves</taxon>
        <taxon>Psittaciformes</taxon>
        <taxon>Psittaculidae</taxon>
        <taxon>Melopsittacus</taxon>
    </lineage>
</organism>